<dbReference type="PANTHER" id="PTHR47495">
    <property type="entry name" value="ALDEHYDE DEHYDROGENASE"/>
    <property type="match status" value="1"/>
</dbReference>
<dbReference type="Pfam" id="PF02738">
    <property type="entry name" value="MoCoBD_1"/>
    <property type="match status" value="1"/>
</dbReference>
<evidence type="ECO:0000259" key="1">
    <source>
        <dbReference type="SMART" id="SM01008"/>
    </source>
</evidence>
<dbReference type="InterPro" id="IPR046867">
    <property type="entry name" value="AldOxase/xan_DH_MoCoBD2"/>
</dbReference>
<name>A0A9X3DJE5_9SPHI</name>
<dbReference type="Gene3D" id="3.30.365.10">
    <property type="entry name" value="Aldehyde oxidase/xanthine dehydrogenase, molybdopterin binding domain"/>
    <property type="match status" value="4"/>
</dbReference>
<protein>
    <submittedName>
        <fullName evidence="2">Molybdopterin-dependent oxidoreductase</fullName>
    </submittedName>
</protein>
<dbReference type="InterPro" id="IPR052516">
    <property type="entry name" value="N-heterocyclic_Hydroxylase"/>
</dbReference>
<dbReference type="InterPro" id="IPR008274">
    <property type="entry name" value="AldOxase/xan_DH_MoCoBD1"/>
</dbReference>
<keyword evidence="3" id="KW-1185">Reference proteome</keyword>
<dbReference type="InterPro" id="IPR000674">
    <property type="entry name" value="Ald_Oxase/Xan_DH_a/b"/>
</dbReference>
<feature type="domain" description="Aldehyde oxidase/xanthine dehydrogenase a/b hammerhead" evidence="1">
    <location>
        <begin position="210"/>
        <end position="296"/>
    </location>
</feature>
<dbReference type="NCBIfam" id="TIGR01409">
    <property type="entry name" value="TAT_signal_seq"/>
    <property type="match status" value="1"/>
</dbReference>
<dbReference type="PIRSF" id="PIRSF036389">
    <property type="entry name" value="IOR_B"/>
    <property type="match status" value="1"/>
</dbReference>
<dbReference type="RefSeq" id="WP_029204178.1">
    <property type="nucleotide sequence ID" value="NZ_JAPJUH010000007.1"/>
</dbReference>
<gene>
    <name evidence="2" type="ORF">OQZ29_21040</name>
</gene>
<comment type="caution">
    <text evidence="2">The sequence shown here is derived from an EMBL/GenBank/DDBJ whole genome shotgun (WGS) entry which is preliminary data.</text>
</comment>
<evidence type="ECO:0000313" key="3">
    <source>
        <dbReference type="Proteomes" id="UP001142592"/>
    </source>
</evidence>
<dbReference type="InterPro" id="IPR012368">
    <property type="entry name" value="OxRdtase_Mopterin-bd_su_IorB"/>
</dbReference>
<dbReference type="EMBL" id="JAPJUH010000007">
    <property type="protein sequence ID" value="MCX3267261.1"/>
    <property type="molecule type" value="Genomic_DNA"/>
</dbReference>
<dbReference type="PANTHER" id="PTHR47495:SF3">
    <property type="entry name" value="BLR6219 PROTEIN"/>
    <property type="match status" value="1"/>
</dbReference>
<dbReference type="InterPro" id="IPR037165">
    <property type="entry name" value="AldOxase/xan_DH_Mopterin-bd_sf"/>
</dbReference>
<dbReference type="SUPFAM" id="SSF56003">
    <property type="entry name" value="Molybdenum cofactor-binding domain"/>
    <property type="match status" value="2"/>
</dbReference>
<dbReference type="Proteomes" id="UP001142592">
    <property type="component" value="Unassembled WGS sequence"/>
</dbReference>
<dbReference type="PROSITE" id="PS51318">
    <property type="entry name" value="TAT"/>
    <property type="match status" value="1"/>
</dbReference>
<reference evidence="2" key="1">
    <citation type="submission" date="2022-11" db="EMBL/GenBank/DDBJ databases">
        <authorList>
            <person name="Graham C."/>
            <person name="Newman J.D."/>
        </authorList>
    </citation>
    <scope>NUCLEOTIDE SEQUENCE</scope>
    <source>
        <strain evidence="2">DSM 19486</strain>
    </source>
</reference>
<dbReference type="Pfam" id="PF20256">
    <property type="entry name" value="MoCoBD_2"/>
    <property type="match status" value="2"/>
</dbReference>
<evidence type="ECO:0000313" key="2">
    <source>
        <dbReference type="EMBL" id="MCX3267261.1"/>
    </source>
</evidence>
<dbReference type="InterPro" id="IPR006311">
    <property type="entry name" value="TAT_signal"/>
</dbReference>
<dbReference type="SMART" id="SM01008">
    <property type="entry name" value="Ald_Xan_dh_C"/>
    <property type="match status" value="1"/>
</dbReference>
<sequence length="719" mass="79487">MSTPQVSRRNFLRTAGLGSAGLFLGLYLPDAAVAMVMSEEEAVAADVYTELTAWILIKPSGQITLVSHRAEMGQGVYHSIAQIIAEELEVDLASVDIQFAQGNEKKYGSQLTGGSSTIRGAYKNLLKLSASARQVLIMAAAAKWSVPVTECYAASGHVIHKPSDKKFHYGELVVDASKLQAPKDVALKPRSAYKLIGKPLHRKDTPLKTNGQAIFGIDKRIPGMVFAAVERNPRLRGKIKSFDDTEARKVPGVTNVIKIAMGVYDMDREGVAVIATSTWAALQGKKALKIEWDDSGFEHVNTPEIYRKQREVLKTEEGRLLKTQGDPNGIINRSKDILDVVYETPYQSHATMEPLNCIGHHRGDTVEIWGPVQAPNWIQDYISKKMGIAFDKVIVNMTFLGGGFGRKALMDYPHEALVISKAIGLPVQVIWAREDDITQGPFRPGISYRCQGVIENNEVSAVKFRTAGQNNDHFRSGDNGKANRSTSEGWLKPYFETIKNISFADVLFQTPVPTMFWRSVYASTNGFAYESFVNELAHKAGKDPLAFRRQYLKEERAAKLIDKIEEVSGWRNKGKTKGFGIAITECFGTTVAQVVKVSKKKGEKLKIDQVWAVVDCGWYVNPDIIHAQIEGAIVMGLGAATIHEITFKDGLVEQRNFYDYKMPRLTDIPPIEIHIMENDSDAGGIGEPGLPPFAPALTEAIFDLTGKRIRKLPFDMASI</sequence>
<dbReference type="InterPro" id="IPR019546">
    <property type="entry name" value="TAT_signal_bac_arc"/>
</dbReference>
<accession>A0A9X3DJE5</accession>
<dbReference type="GO" id="GO:0016491">
    <property type="term" value="F:oxidoreductase activity"/>
    <property type="evidence" value="ECO:0007669"/>
    <property type="project" value="InterPro"/>
</dbReference>
<organism evidence="2 3">
    <name type="scientific">Pedobacter agri</name>
    <dbReference type="NCBI Taxonomy" id="454586"/>
    <lineage>
        <taxon>Bacteria</taxon>
        <taxon>Pseudomonadati</taxon>
        <taxon>Bacteroidota</taxon>
        <taxon>Sphingobacteriia</taxon>
        <taxon>Sphingobacteriales</taxon>
        <taxon>Sphingobacteriaceae</taxon>
        <taxon>Pedobacter</taxon>
    </lineage>
</organism>
<dbReference type="Gene3D" id="3.90.1170.50">
    <property type="entry name" value="Aldehyde oxidase/xanthine dehydrogenase, a/b hammerhead"/>
    <property type="match status" value="1"/>
</dbReference>
<dbReference type="AlphaFoldDB" id="A0A9X3DJE5"/>
<proteinExistence type="predicted"/>